<accession>A0A0R1QK77</accession>
<dbReference type="OrthoDB" id="2298266at2"/>
<dbReference type="EMBL" id="AZEZ01000103">
    <property type="protein sequence ID" value="KRL42618.1"/>
    <property type="molecule type" value="Genomic_DNA"/>
</dbReference>
<proteinExistence type="predicted"/>
<dbReference type="RefSeq" id="WP_057888911.1">
    <property type="nucleotide sequence ID" value="NZ_AZEZ01000103.1"/>
</dbReference>
<reference evidence="2 3" key="1">
    <citation type="journal article" date="2015" name="Genome Announc.">
        <title>Expanding the biotechnology potential of lactobacilli through comparative genomics of 213 strains and associated genera.</title>
        <authorList>
            <person name="Sun Z."/>
            <person name="Harris H.M."/>
            <person name="McCann A."/>
            <person name="Guo C."/>
            <person name="Argimon S."/>
            <person name="Zhang W."/>
            <person name="Yang X."/>
            <person name="Jeffery I.B."/>
            <person name="Cooney J.C."/>
            <person name="Kagawa T.F."/>
            <person name="Liu W."/>
            <person name="Song Y."/>
            <person name="Salvetti E."/>
            <person name="Wrobel A."/>
            <person name="Rasinkangas P."/>
            <person name="Parkhill J."/>
            <person name="Rea M.C."/>
            <person name="O'Sullivan O."/>
            <person name="Ritari J."/>
            <person name="Douillard F.P."/>
            <person name="Paul Ross R."/>
            <person name="Yang R."/>
            <person name="Briner A.E."/>
            <person name="Felis G.E."/>
            <person name="de Vos W.M."/>
            <person name="Barrangou R."/>
            <person name="Klaenhammer T.R."/>
            <person name="Caufield P.W."/>
            <person name="Cui Y."/>
            <person name="Zhang H."/>
            <person name="O'Toole P.W."/>
        </authorList>
    </citation>
    <scope>NUCLEOTIDE SEQUENCE [LARGE SCALE GENOMIC DNA]</scope>
    <source>
        <strain evidence="2 3">DSM 14500</strain>
    </source>
</reference>
<comment type="caution">
    <text evidence="2">The sequence shown here is derived from an EMBL/GenBank/DDBJ whole genome shotgun (WGS) entry which is preliminary data.</text>
</comment>
<feature type="transmembrane region" description="Helical" evidence="1">
    <location>
        <begin position="12"/>
        <end position="32"/>
    </location>
</feature>
<dbReference type="Proteomes" id="UP000050872">
    <property type="component" value="Unassembled WGS sequence"/>
</dbReference>
<keyword evidence="1" id="KW-0812">Transmembrane</keyword>
<organism evidence="2 3">
    <name type="scientific">Companilactobacillus mindensis DSM 14500</name>
    <dbReference type="NCBI Taxonomy" id="1423770"/>
    <lineage>
        <taxon>Bacteria</taxon>
        <taxon>Bacillati</taxon>
        <taxon>Bacillota</taxon>
        <taxon>Bacilli</taxon>
        <taxon>Lactobacillales</taxon>
        <taxon>Lactobacillaceae</taxon>
        <taxon>Companilactobacillus</taxon>
    </lineage>
</organism>
<gene>
    <name evidence="2" type="ORF">FD29_GL001641</name>
</gene>
<keyword evidence="3" id="KW-1185">Reference proteome</keyword>
<name>A0A0R1QK77_9LACO</name>
<keyword evidence="1" id="KW-1133">Transmembrane helix</keyword>
<evidence type="ECO:0000313" key="2">
    <source>
        <dbReference type="EMBL" id="KRL42618.1"/>
    </source>
</evidence>
<dbReference type="AlphaFoldDB" id="A0A0R1QK77"/>
<dbReference type="PATRIC" id="fig|1423770.3.peg.1679"/>
<sequence length="162" mass="18116">MRHSKKNRKPLIITIVTILVVLVLCVVFFFPLNNVLRNVTGNDTASDKVVKSELVKKVKARKTGDPAKDEKIDRAASVIGKKKMSQIMSAANNQKQAANLIESSSSLSKQQSQKAAQEIFTNDSYTGLRNAISSGKWYQAYEQYQKLSNNGEIDQLRQDINQ</sequence>
<evidence type="ECO:0000256" key="1">
    <source>
        <dbReference type="SAM" id="Phobius"/>
    </source>
</evidence>
<protein>
    <submittedName>
        <fullName evidence="2">Uncharacterized protein</fullName>
    </submittedName>
</protein>
<evidence type="ECO:0000313" key="3">
    <source>
        <dbReference type="Proteomes" id="UP000050872"/>
    </source>
</evidence>
<keyword evidence="1" id="KW-0472">Membrane</keyword>